<proteinExistence type="predicted"/>
<dbReference type="EMBL" id="CP000575">
    <property type="protein sequence ID" value="ABN69528.1"/>
    <property type="molecule type" value="Genomic_DNA"/>
</dbReference>
<sequence>MEYLFELVPWKKKLVDEIVDLAKDFFSIYTIPEGPGGYPGIYSLATAMYLKYKYDLKTFPHVRLYDINRLALLSIANAVEAYGLDGLVLLRGDKPWQGRIVEDIGTEEALGLLKKKNYRFRKGAIISLRYPFEKIMERIRLGADFYHAINYDASKDQLLSMIYREASRLGVKILCIYSFRDW</sequence>
<evidence type="ECO:0000313" key="3">
    <source>
        <dbReference type="Proteomes" id="UP000000254"/>
    </source>
</evidence>
<protein>
    <recommendedName>
        <fullName evidence="4">Methylenetetrahydrofolate reductase (NAD(P)H)</fullName>
    </recommendedName>
</protein>
<dbReference type="PANTHER" id="PTHR38755:SF1">
    <property type="entry name" value="METHYLENE-TETRAHYDROFOLATE REDUCTASE C-TERMINAL DOMAIN-CONTAINING PROTEIN"/>
    <property type="match status" value="1"/>
</dbReference>
<dbReference type="OrthoDB" id="28177at2157"/>
<reference evidence="3" key="1">
    <citation type="journal article" date="2009" name="BMC Genomics">
        <title>The complete genome sequence of Staphylothermus marinus reveals differences in sulfur metabolism among heterotrophic Crenarchaeota.</title>
        <authorList>
            <person name="Anderson I.J."/>
            <person name="Dharmarajan L."/>
            <person name="Rodriguez J."/>
            <person name="Hooper S."/>
            <person name="Porat I."/>
            <person name="Ulrich L.E."/>
            <person name="Elkins J.G."/>
            <person name="Mavromatis K."/>
            <person name="Sun H."/>
            <person name="Land M."/>
            <person name="Lapidus A."/>
            <person name="Lucas S."/>
            <person name="Barry K."/>
            <person name="Huber H."/>
            <person name="Zhulin I.B."/>
            <person name="Whitman W.B."/>
            <person name="Mukhopadhyay B."/>
            <person name="Woese C."/>
            <person name="Bristow J."/>
            <person name="Kyrpides N."/>
        </authorList>
    </citation>
    <scope>NUCLEOTIDE SEQUENCE [LARGE SCALE GENOMIC DNA]</scope>
    <source>
        <strain evidence="3">ATCC 43588 / DSM 3639 / JCM 9404 / F1</strain>
    </source>
</reference>
<dbReference type="InterPro" id="IPR029041">
    <property type="entry name" value="FAD-linked_oxidoreductase-like"/>
</dbReference>
<dbReference type="STRING" id="399550.Smar_0417"/>
<organism evidence="2 3">
    <name type="scientific">Staphylothermus marinus (strain ATCC 43588 / DSM 3639 / JCM 9404 / F1)</name>
    <dbReference type="NCBI Taxonomy" id="399550"/>
    <lineage>
        <taxon>Archaea</taxon>
        <taxon>Thermoproteota</taxon>
        <taxon>Thermoprotei</taxon>
        <taxon>Desulfurococcales</taxon>
        <taxon>Desulfurococcaceae</taxon>
        <taxon>Staphylothermus</taxon>
    </lineage>
</organism>
<evidence type="ECO:0000313" key="2">
    <source>
        <dbReference type="EMBL" id="ABN69528.1"/>
    </source>
</evidence>
<keyword evidence="3" id="KW-1185">Reference proteome</keyword>
<reference evidence="2 3" key="2">
    <citation type="journal article" date="2009" name="Stand. Genomic Sci.">
        <title>Complete genome sequence of Staphylothermus marinus Stetter and Fiala 1986 type strain F1.</title>
        <authorList>
            <person name="Anderson I.J."/>
            <person name="Sun H."/>
            <person name="Lapidus A."/>
            <person name="Copeland A."/>
            <person name="Glavina Del Rio T."/>
            <person name="Tice H."/>
            <person name="Dalin E."/>
            <person name="Lucas S."/>
            <person name="Barry K."/>
            <person name="Land M."/>
            <person name="Richardson P."/>
            <person name="Huber H."/>
            <person name="Kyrpides N.C."/>
        </authorList>
    </citation>
    <scope>NUCLEOTIDE SEQUENCE [LARGE SCALE GENOMIC DNA]</scope>
    <source>
        <strain evidence="3">ATCC 43588 / DSM 3639 / JCM 9404 / F1</strain>
    </source>
</reference>
<dbReference type="PANTHER" id="PTHR38755">
    <property type="entry name" value="5,10-METHYLENETETRAHYDROFOLATE REDUCTASE"/>
    <property type="match status" value="1"/>
</dbReference>
<gene>
    <name evidence="2" type="ordered locus">Smar_0417</name>
</gene>
<name>A3DLL8_STAMF</name>
<keyword evidence="1" id="KW-0560">Oxidoreductase</keyword>
<evidence type="ECO:0008006" key="4">
    <source>
        <dbReference type="Google" id="ProtNLM"/>
    </source>
</evidence>
<evidence type="ECO:0000256" key="1">
    <source>
        <dbReference type="ARBA" id="ARBA00023002"/>
    </source>
</evidence>
<dbReference type="HOGENOM" id="CLU_1478978_0_0_2"/>
<dbReference type="KEGG" id="smr:Smar_0417"/>
<dbReference type="Proteomes" id="UP000000254">
    <property type="component" value="Chromosome"/>
</dbReference>
<dbReference type="GO" id="GO:0016491">
    <property type="term" value="F:oxidoreductase activity"/>
    <property type="evidence" value="ECO:0007669"/>
    <property type="project" value="UniProtKB-KW"/>
</dbReference>
<dbReference type="eggNOG" id="arCOG00475">
    <property type="taxonomic scope" value="Archaea"/>
</dbReference>
<dbReference type="AlphaFoldDB" id="A3DLL8"/>
<dbReference type="RefSeq" id="WP_011838719.1">
    <property type="nucleotide sequence ID" value="NC_009033.1"/>
</dbReference>
<dbReference type="GeneID" id="4907809"/>
<accession>A3DLL8</accession>
<dbReference type="Gene3D" id="3.20.20.220">
    <property type="match status" value="1"/>
</dbReference>
<dbReference type="SUPFAM" id="SSF51730">
    <property type="entry name" value="FAD-linked oxidoreductase"/>
    <property type="match status" value="1"/>
</dbReference>